<evidence type="ECO:0000256" key="10">
    <source>
        <dbReference type="PIRNR" id="PIRNR015601"/>
    </source>
</evidence>
<dbReference type="AlphaFoldDB" id="A0A5C5X0K0"/>
<evidence type="ECO:0000256" key="2">
    <source>
        <dbReference type="ARBA" id="ARBA00005528"/>
    </source>
</evidence>
<keyword evidence="6 10" id="KW-0808">Transferase</keyword>
<evidence type="ECO:0000256" key="5">
    <source>
        <dbReference type="ARBA" id="ARBA00022603"/>
    </source>
</evidence>
<dbReference type="InterPro" id="IPR029028">
    <property type="entry name" value="Alpha/beta_knot_MTases"/>
</dbReference>
<keyword evidence="3 10" id="KW-0963">Cytoplasm</keyword>
<name>A0A5C5X0K0_9BACT</name>
<evidence type="ECO:0000256" key="6">
    <source>
        <dbReference type="ARBA" id="ARBA00022679"/>
    </source>
</evidence>
<dbReference type="GO" id="GO:0070042">
    <property type="term" value="F:rRNA (uridine-N3-)-methyltransferase activity"/>
    <property type="evidence" value="ECO:0007669"/>
    <property type="project" value="TreeGrafter"/>
</dbReference>
<comment type="similarity">
    <text evidence="2 10">Belongs to the RNA methyltransferase RsmE family.</text>
</comment>
<dbReference type="InterPro" id="IPR015947">
    <property type="entry name" value="PUA-like_sf"/>
</dbReference>
<reference evidence="13 14" key="1">
    <citation type="submission" date="2019-02" db="EMBL/GenBank/DDBJ databases">
        <title>Deep-cultivation of Planctomycetes and their phenomic and genomic characterization uncovers novel biology.</title>
        <authorList>
            <person name="Wiegand S."/>
            <person name="Jogler M."/>
            <person name="Boedeker C."/>
            <person name="Pinto D."/>
            <person name="Vollmers J."/>
            <person name="Rivas-Marin E."/>
            <person name="Kohn T."/>
            <person name="Peeters S.H."/>
            <person name="Heuer A."/>
            <person name="Rast P."/>
            <person name="Oberbeckmann S."/>
            <person name="Bunk B."/>
            <person name="Jeske O."/>
            <person name="Meyerdierks A."/>
            <person name="Storesund J.E."/>
            <person name="Kallscheuer N."/>
            <person name="Luecker S."/>
            <person name="Lage O.M."/>
            <person name="Pohl T."/>
            <person name="Merkel B.J."/>
            <person name="Hornburger P."/>
            <person name="Mueller R.-W."/>
            <person name="Bruemmer F."/>
            <person name="Labrenz M."/>
            <person name="Spormann A.M."/>
            <person name="Op Den Camp H."/>
            <person name="Overmann J."/>
            <person name="Amann R."/>
            <person name="Jetten M.S.M."/>
            <person name="Mascher T."/>
            <person name="Medema M.H."/>
            <person name="Devos D.P."/>
            <person name="Kaster A.-K."/>
            <person name="Ovreas L."/>
            <person name="Rohde M."/>
            <person name="Galperin M.Y."/>
            <person name="Jogler C."/>
        </authorList>
    </citation>
    <scope>NUCLEOTIDE SEQUENCE [LARGE SCALE GENOMIC DNA]</scope>
    <source>
        <strain evidence="13 14">CA85</strain>
    </source>
</reference>
<dbReference type="InterPro" id="IPR046886">
    <property type="entry name" value="RsmE_MTase_dom"/>
</dbReference>
<keyword evidence="4 10" id="KW-0698">rRNA processing</keyword>
<dbReference type="PIRSF" id="PIRSF015601">
    <property type="entry name" value="MTase_slr0722"/>
    <property type="match status" value="1"/>
</dbReference>
<dbReference type="PANTHER" id="PTHR30027:SF3">
    <property type="entry name" value="16S RRNA (URACIL(1498)-N(3))-METHYLTRANSFERASE"/>
    <property type="match status" value="1"/>
</dbReference>
<dbReference type="Pfam" id="PF04452">
    <property type="entry name" value="Methyltrans_RNA"/>
    <property type="match status" value="1"/>
</dbReference>
<dbReference type="EMBL" id="SJPK01000016">
    <property type="protein sequence ID" value="TWT56129.1"/>
    <property type="molecule type" value="Genomic_DNA"/>
</dbReference>
<dbReference type="OrthoDB" id="9815641at2"/>
<gene>
    <name evidence="13" type="primary">rsmE</name>
    <name evidence="13" type="ORF">CA85_44710</name>
</gene>
<dbReference type="GO" id="GO:0005737">
    <property type="term" value="C:cytoplasm"/>
    <property type="evidence" value="ECO:0007669"/>
    <property type="project" value="UniProtKB-SubCell"/>
</dbReference>
<feature type="domain" description="Ribosomal RNA small subunit methyltransferase E methyltransferase" evidence="11">
    <location>
        <begin position="77"/>
        <end position="234"/>
    </location>
</feature>
<dbReference type="Pfam" id="PF20260">
    <property type="entry name" value="PUA_4"/>
    <property type="match status" value="1"/>
</dbReference>
<comment type="function">
    <text evidence="8 10">Specifically methylates the N3 position of the uracil ring of uridine 1498 (m3U1498) in 16S rRNA. Acts on the fully assembled 30S ribosomal subunit.</text>
</comment>
<feature type="domain" description="Ribosomal RNA small subunit methyltransferase E PUA-like" evidence="12">
    <location>
        <begin position="19"/>
        <end position="63"/>
    </location>
</feature>
<evidence type="ECO:0000256" key="3">
    <source>
        <dbReference type="ARBA" id="ARBA00022490"/>
    </source>
</evidence>
<protein>
    <recommendedName>
        <fullName evidence="10">Ribosomal RNA small subunit methyltransferase E</fullName>
        <ecNumber evidence="10">2.1.1.193</ecNumber>
    </recommendedName>
</protein>
<dbReference type="GO" id="GO:0070475">
    <property type="term" value="P:rRNA base methylation"/>
    <property type="evidence" value="ECO:0007669"/>
    <property type="project" value="TreeGrafter"/>
</dbReference>
<keyword evidence="14" id="KW-1185">Reference proteome</keyword>
<evidence type="ECO:0000256" key="1">
    <source>
        <dbReference type="ARBA" id="ARBA00004496"/>
    </source>
</evidence>
<dbReference type="Gene3D" id="3.40.1280.10">
    <property type="match status" value="1"/>
</dbReference>
<sequence>MTRRYYVPDLLTQHPHVRLPDDEAAHAVKVMRLRAGDSVELFDGRGSQANAEVTNVGRRECECLSEQPQHVDREAGRRLVLAIAIPKPDRAKEMVERLTELGVHEIVPLTFARTQRPPSDSLIGKLERIVVEACKQSNRNQLMTIAPVMSLDQWIGQTAPGQSDSPIHLVAMPGGGPLRDAAQQANPAVCCVIGPEGGLTEDELARCVEAGMRPVDLGTRILRIETAACVVAARVLDD</sequence>
<comment type="subcellular location">
    <subcellularLocation>
        <location evidence="1 10">Cytoplasm</location>
    </subcellularLocation>
</comment>
<dbReference type="SUPFAM" id="SSF75217">
    <property type="entry name" value="alpha/beta knot"/>
    <property type="match status" value="1"/>
</dbReference>
<dbReference type="SUPFAM" id="SSF88697">
    <property type="entry name" value="PUA domain-like"/>
    <property type="match status" value="1"/>
</dbReference>
<comment type="catalytic activity">
    <reaction evidence="9 10">
        <text>uridine(1498) in 16S rRNA + S-adenosyl-L-methionine = N(3)-methyluridine(1498) in 16S rRNA + S-adenosyl-L-homocysteine + H(+)</text>
        <dbReference type="Rhea" id="RHEA:42920"/>
        <dbReference type="Rhea" id="RHEA-COMP:10283"/>
        <dbReference type="Rhea" id="RHEA-COMP:10284"/>
        <dbReference type="ChEBI" id="CHEBI:15378"/>
        <dbReference type="ChEBI" id="CHEBI:57856"/>
        <dbReference type="ChEBI" id="CHEBI:59789"/>
        <dbReference type="ChEBI" id="CHEBI:65315"/>
        <dbReference type="ChEBI" id="CHEBI:74502"/>
        <dbReference type="EC" id="2.1.1.193"/>
    </reaction>
</comment>
<dbReference type="InterPro" id="IPR046887">
    <property type="entry name" value="RsmE_PUA-like"/>
</dbReference>
<evidence type="ECO:0000259" key="11">
    <source>
        <dbReference type="Pfam" id="PF04452"/>
    </source>
</evidence>
<dbReference type="InterPro" id="IPR006700">
    <property type="entry name" value="RsmE"/>
</dbReference>
<evidence type="ECO:0000256" key="7">
    <source>
        <dbReference type="ARBA" id="ARBA00022691"/>
    </source>
</evidence>
<dbReference type="RefSeq" id="WP_146393312.1">
    <property type="nucleotide sequence ID" value="NZ_SJPK01000016.1"/>
</dbReference>
<comment type="caution">
    <text evidence="13">The sequence shown here is derived from an EMBL/GenBank/DDBJ whole genome shotgun (WGS) entry which is preliminary data.</text>
</comment>
<dbReference type="InterPro" id="IPR029026">
    <property type="entry name" value="tRNA_m1G_MTases_N"/>
</dbReference>
<evidence type="ECO:0000313" key="13">
    <source>
        <dbReference type="EMBL" id="TWT56129.1"/>
    </source>
</evidence>
<dbReference type="Gene3D" id="2.40.240.20">
    <property type="entry name" value="Hypothetical PUA domain-like, domain 1"/>
    <property type="match status" value="1"/>
</dbReference>
<evidence type="ECO:0000313" key="14">
    <source>
        <dbReference type="Proteomes" id="UP000318053"/>
    </source>
</evidence>
<evidence type="ECO:0000256" key="4">
    <source>
        <dbReference type="ARBA" id="ARBA00022552"/>
    </source>
</evidence>
<dbReference type="NCBIfam" id="TIGR00046">
    <property type="entry name" value="RsmE family RNA methyltransferase"/>
    <property type="match status" value="1"/>
</dbReference>
<keyword evidence="7 10" id="KW-0949">S-adenosyl-L-methionine</keyword>
<evidence type="ECO:0000259" key="12">
    <source>
        <dbReference type="Pfam" id="PF20260"/>
    </source>
</evidence>
<evidence type="ECO:0000256" key="8">
    <source>
        <dbReference type="ARBA" id="ARBA00025699"/>
    </source>
</evidence>
<proteinExistence type="inferred from homology"/>
<dbReference type="PANTHER" id="PTHR30027">
    <property type="entry name" value="RIBOSOMAL RNA SMALL SUBUNIT METHYLTRANSFERASE E"/>
    <property type="match status" value="1"/>
</dbReference>
<dbReference type="EC" id="2.1.1.193" evidence="10"/>
<dbReference type="Proteomes" id="UP000318053">
    <property type="component" value="Unassembled WGS sequence"/>
</dbReference>
<dbReference type="CDD" id="cd18084">
    <property type="entry name" value="RsmE-like"/>
    <property type="match status" value="1"/>
</dbReference>
<keyword evidence="5 10" id="KW-0489">Methyltransferase</keyword>
<accession>A0A5C5X0K0</accession>
<evidence type="ECO:0000256" key="9">
    <source>
        <dbReference type="ARBA" id="ARBA00047944"/>
    </source>
</evidence>
<organism evidence="13 14">
    <name type="scientific">Allorhodopirellula solitaria</name>
    <dbReference type="NCBI Taxonomy" id="2527987"/>
    <lineage>
        <taxon>Bacteria</taxon>
        <taxon>Pseudomonadati</taxon>
        <taxon>Planctomycetota</taxon>
        <taxon>Planctomycetia</taxon>
        <taxon>Pirellulales</taxon>
        <taxon>Pirellulaceae</taxon>
        <taxon>Allorhodopirellula</taxon>
    </lineage>
</organism>